<proteinExistence type="predicted"/>
<protein>
    <submittedName>
        <fullName evidence="1">Uncharacterized protein</fullName>
    </submittedName>
</protein>
<organism evidence="1">
    <name type="scientific">Candidatus Kentrum sp. LPFa</name>
    <dbReference type="NCBI Taxonomy" id="2126335"/>
    <lineage>
        <taxon>Bacteria</taxon>
        <taxon>Pseudomonadati</taxon>
        <taxon>Pseudomonadota</taxon>
        <taxon>Gammaproteobacteria</taxon>
        <taxon>Candidatus Kentrum</taxon>
    </lineage>
</organism>
<dbReference type="EMBL" id="CAADFM010000056">
    <property type="protein sequence ID" value="VFK11491.1"/>
    <property type="molecule type" value="Genomic_DNA"/>
</dbReference>
<dbReference type="AlphaFoldDB" id="A0A450W368"/>
<accession>A0A450W368</accession>
<evidence type="ECO:0000313" key="2">
    <source>
        <dbReference type="EMBL" id="VFK27658.1"/>
    </source>
</evidence>
<gene>
    <name evidence="1" type="ORF">BECKLPF1236A_GA0070988_100565</name>
    <name evidence="2" type="ORF">BECKLPF1236C_GA0070990_100505</name>
</gene>
<name>A0A450W368_9GAMM</name>
<evidence type="ECO:0000313" key="1">
    <source>
        <dbReference type="EMBL" id="VFK11491.1"/>
    </source>
</evidence>
<sequence>MEYSDAFSLELARSSSAAPQRRFSTWLLFVLMDSSVWLLPDRPARFRSRCPFPRSEALLLAGFDAKSQRSGLGGGRCLSPVSAFYCECTVMYCNIPYNPKNWLKRLPEKNIPECAEFSFIFKAAWQAHSGLCNCRAT</sequence>
<dbReference type="EMBL" id="CAADFP010000050">
    <property type="protein sequence ID" value="VFK27658.1"/>
    <property type="molecule type" value="Genomic_DNA"/>
</dbReference>
<reference evidence="1" key="1">
    <citation type="submission" date="2019-02" db="EMBL/GenBank/DDBJ databases">
        <authorList>
            <person name="Gruber-Vodicka R. H."/>
            <person name="Seah K. B. B."/>
        </authorList>
    </citation>
    <scope>NUCLEOTIDE SEQUENCE</scope>
    <source>
        <strain evidence="1">BECK_S312</strain>
        <strain evidence="2">BECK_S426</strain>
    </source>
</reference>